<accession>C2KHB7</accession>
<feature type="transmembrane region" description="Helical" evidence="7">
    <location>
        <begin position="38"/>
        <end position="58"/>
    </location>
</feature>
<feature type="transmembrane region" description="Helical" evidence="7">
    <location>
        <begin position="12"/>
        <end position="32"/>
    </location>
</feature>
<comment type="subcellular location">
    <subcellularLocation>
        <location evidence="1">Cell membrane</location>
        <topology evidence="1">Multi-pass membrane protein</topology>
    </subcellularLocation>
</comment>
<evidence type="ECO:0000256" key="5">
    <source>
        <dbReference type="ARBA" id="ARBA00022989"/>
    </source>
</evidence>
<feature type="transmembrane region" description="Helical" evidence="7">
    <location>
        <begin position="340"/>
        <end position="362"/>
    </location>
</feature>
<dbReference type="Proteomes" id="UP000004283">
    <property type="component" value="Unassembled WGS sequence"/>
</dbReference>
<keyword evidence="5 7" id="KW-1133">Transmembrane helix</keyword>
<reference evidence="8 9" key="1">
    <citation type="submission" date="2009-04" db="EMBL/GenBank/DDBJ databases">
        <authorList>
            <person name="Qin X."/>
            <person name="Bachman B."/>
            <person name="Battles P."/>
            <person name="Bell A."/>
            <person name="Bess C."/>
            <person name="Bickham C."/>
            <person name="Chaboub L."/>
            <person name="Chen D."/>
            <person name="Coyle M."/>
            <person name="Deiros D.R."/>
            <person name="Dinh H."/>
            <person name="Forbes L."/>
            <person name="Fowler G."/>
            <person name="Francisco L."/>
            <person name="Fu Q."/>
            <person name="Gubbala S."/>
            <person name="Hale W."/>
            <person name="Han Y."/>
            <person name="Hemphill L."/>
            <person name="Highlander S.K."/>
            <person name="Hirani K."/>
            <person name="Hogues M."/>
            <person name="Jackson L."/>
            <person name="Jakkamsetti A."/>
            <person name="Javaid M."/>
            <person name="Jiang H."/>
            <person name="Korchina V."/>
            <person name="Kovar C."/>
            <person name="Lara F."/>
            <person name="Lee S."/>
            <person name="Mata R."/>
            <person name="Mathew T."/>
            <person name="Moen C."/>
            <person name="Morales K."/>
            <person name="Munidasa M."/>
            <person name="Nazareth L."/>
            <person name="Ngo R."/>
            <person name="Nguyen L."/>
            <person name="Okwuonu G."/>
            <person name="Ongeri F."/>
            <person name="Patil S."/>
            <person name="Petrosino J."/>
            <person name="Pham C."/>
            <person name="Pham P."/>
            <person name="Pu L.-L."/>
            <person name="Puazo M."/>
            <person name="Raj R."/>
            <person name="Reid J."/>
            <person name="Rouhana J."/>
            <person name="Saada N."/>
            <person name="Shang Y."/>
            <person name="Simmons D."/>
            <person name="Thornton R."/>
            <person name="Warren J."/>
            <person name="Weissenberger G."/>
            <person name="Zhang J."/>
            <person name="Zhang L."/>
            <person name="Zhou C."/>
            <person name="Zhu D."/>
            <person name="Muzny D."/>
            <person name="Worley K."/>
            <person name="Gibbs R."/>
        </authorList>
    </citation>
    <scope>NUCLEOTIDE SEQUENCE [LARGE SCALE GENOMIC DNA]</scope>
    <source>
        <strain evidence="8 9">ATCC 19254</strain>
    </source>
</reference>
<evidence type="ECO:0000256" key="1">
    <source>
        <dbReference type="ARBA" id="ARBA00004651"/>
    </source>
</evidence>
<dbReference type="InterPro" id="IPR010290">
    <property type="entry name" value="TM_effector"/>
</dbReference>
<feature type="transmembrane region" description="Helical" evidence="7">
    <location>
        <begin position="70"/>
        <end position="91"/>
    </location>
</feature>
<gene>
    <name evidence="8" type="ORF">HMPREF0555_0033</name>
</gene>
<keyword evidence="4 7" id="KW-0812">Transmembrane</keyword>
<keyword evidence="2" id="KW-0813">Transport</keyword>
<dbReference type="CDD" id="cd06173">
    <property type="entry name" value="MFS_MefA_like"/>
    <property type="match status" value="1"/>
</dbReference>
<sequence length="398" mass="44728">MINRNFKHLFLGRSLSNIGDSLYSVGLSWFIFSETHSALWVGILNFALFIPNLFSFLLGDFIDKSNKKSLLIMIELGQGILLIPLILLILLNNNPDITATIVVILAFFISTIGMNSYVVQDSMIPELVDEKDFAKSSMYMSFAYNTMDYIGNAIGGILLKLFSVVSILVVDVISFAISAFLFFQIKTIDKPSENSKYSEDKTSIWSGMLLIWNRKDLLLITIFGALGNFFFGGLAVYDVLIGSNLGGSGYYGVLLALESIGVTLGSTFIATFFLKFINLGKLFWISNVGMGIFLLVSLVFENKFIFLFLWGISFVFQGLNRVVINPYLQTTIETKNLAKFFSSFNTLTVTTLPFGSLLFGSLNKYINWKMFIVLFSMFMLLSSLMFIFNKAIYNFKTN</sequence>
<keyword evidence="3" id="KW-1003">Cell membrane</keyword>
<feature type="transmembrane region" description="Helical" evidence="7">
    <location>
        <begin position="217"/>
        <end position="237"/>
    </location>
</feature>
<dbReference type="SUPFAM" id="SSF103473">
    <property type="entry name" value="MFS general substrate transporter"/>
    <property type="match status" value="1"/>
</dbReference>
<dbReference type="PANTHER" id="PTHR23513">
    <property type="entry name" value="INTEGRAL MEMBRANE EFFLUX PROTEIN-RELATED"/>
    <property type="match status" value="1"/>
</dbReference>
<feature type="transmembrane region" description="Helical" evidence="7">
    <location>
        <begin position="164"/>
        <end position="183"/>
    </location>
</feature>
<proteinExistence type="predicted"/>
<evidence type="ECO:0000256" key="6">
    <source>
        <dbReference type="ARBA" id="ARBA00023136"/>
    </source>
</evidence>
<dbReference type="InterPro" id="IPR036259">
    <property type="entry name" value="MFS_trans_sf"/>
</dbReference>
<protein>
    <submittedName>
        <fullName evidence="8">Transporter, major facilitator family protein</fullName>
    </submittedName>
</protein>
<organism evidence="8 9">
    <name type="scientific">Leuconostoc mesenteroides subsp. cremoris ATCC 19254</name>
    <dbReference type="NCBI Taxonomy" id="586220"/>
    <lineage>
        <taxon>Bacteria</taxon>
        <taxon>Bacillati</taxon>
        <taxon>Bacillota</taxon>
        <taxon>Bacilli</taxon>
        <taxon>Lactobacillales</taxon>
        <taxon>Lactobacillaceae</taxon>
        <taxon>Leuconostoc</taxon>
    </lineage>
</organism>
<evidence type="ECO:0000256" key="7">
    <source>
        <dbReference type="SAM" id="Phobius"/>
    </source>
</evidence>
<evidence type="ECO:0000256" key="3">
    <source>
        <dbReference type="ARBA" id="ARBA00022475"/>
    </source>
</evidence>
<evidence type="ECO:0000313" key="9">
    <source>
        <dbReference type="Proteomes" id="UP000004283"/>
    </source>
</evidence>
<feature type="transmembrane region" description="Helical" evidence="7">
    <location>
        <begin position="306"/>
        <end position="328"/>
    </location>
</feature>
<feature type="transmembrane region" description="Helical" evidence="7">
    <location>
        <begin position="249"/>
        <end position="270"/>
    </location>
</feature>
<dbReference type="Pfam" id="PF05977">
    <property type="entry name" value="MFS_3"/>
    <property type="match status" value="1"/>
</dbReference>
<dbReference type="HOGENOM" id="CLU_034180_13_1_9"/>
<dbReference type="GO" id="GO:0005886">
    <property type="term" value="C:plasma membrane"/>
    <property type="evidence" value="ECO:0007669"/>
    <property type="project" value="UniProtKB-SubCell"/>
</dbReference>
<feature type="transmembrane region" description="Helical" evidence="7">
    <location>
        <begin position="368"/>
        <end position="388"/>
    </location>
</feature>
<keyword evidence="6 7" id="KW-0472">Membrane</keyword>
<feature type="transmembrane region" description="Helical" evidence="7">
    <location>
        <begin position="97"/>
        <end position="118"/>
    </location>
</feature>
<feature type="transmembrane region" description="Helical" evidence="7">
    <location>
        <begin position="282"/>
        <end position="300"/>
    </location>
</feature>
<feature type="transmembrane region" description="Helical" evidence="7">
    <location>
        <begin position="139"/>
        <end position="158"/>
    </location>
</feature>
<dbReference type="PANTHER" id="PTHR23513:SF6">
    <property type="entry name" value="MAJOR FACILITATOR SUPERFAMILY ASSOCIATED DOMAIN-CONTAINING PROTEIN"/>
    <property type="match status" value="1"/>
</dbReference>
<dbReference type="Gene3D" id="1.20.1250.20">
    <property type="entry name" value="MFS general substrate transporter like domains"/>
    <property type="match status" value="1"/>
</dbReference>
<dbReference type="AlphaFoldDB" id="C2KHB7"/>
<dbReference type="RefSeq" id="WP_002816196.1">
    <property type="nucleotide sequence ID" value="NZ_GG693390.1"/>
</dbReference>
<comment type="caution">
    <text evidence="8">The sequence shown here is derived from an EMBL/GenBank/DDBJ whole genome shotgun (WGS) entry which is preliminary data.</text>
</comment>
<name>C2KHB7_LEUMC</name>
<evidence type="ECO:0000313" key="8">
    <source>
        <dbReference type="EMBL" id="EEJ43395.1"/>
    </source>
</evidence>
<evidence type="ECO:0000256" key="2">
    <source>
        <dbReference type="ARBA" id="ARBA00022448"/>
    </source>
</evidence>
<dbReference type="EMBL" id="ACKV01000001">
    <property type="protein sequence ID" value="EEJ43395.1"/>
    <property type="molecule type" value="Genomic_DNA"/>
</dbReference>
<evidence type="ECO:0000256" key="4">
    <source>
        <dbReference type="ARBA" id="ARBA00022692"/>
    </source>
</evidence>